<dbReference type="PRINTS" id="PR00080">
    <property type="entry name" value="SDRFAMILY"/>
</dbReference>
<evidence type="ECO:0000256" key="1">
    <source>
        <dbReference type="ARBA" id="ARBA00004141"/>
    </source>
</evidence>
<accession>A0A9W7A0S1</accession>
<dbReference type="Pfam" id="PF00106">
    <property type="entry name" value="adh_short"/>
    <property type="match status" value="1"/>
</dbReference>
<dbReference type="SUPFAM" id="SSF51735">
    <property type="entry name" value="NAD(P)-binding Rossmann-fold domains"/>
    <property type="match status" value="1"/>
</dbReference>
<keyword evidence="8" id="KW-0472">Membrane</keyword>
<keyword evidence="3" id="KW-0812">Transmembrane</keyword>
<dbReference type="PANTHER" id="PTHR24322:SF736">
    <property type="entry name" value="RETINOL DEHYDROGENASE 10"/>
    <property type="match status" value="1"/>
</dbReference>
<name>A0A9W7A0S1_9STRA</name>
<keyword evidence="5" id="KW-1133">Transmembrane helix</keyword>
<evidence type="ECO:0000256" key="4">
    <source>
        <dbReference type="ARBA" id="ARBA00022857"/>
    </source>
</evidence>
<comment type="subcellular location">
    <subcellularLocation>
        <location evidence="1">Membrane</location>
        <topology evidence="1">Multi-pass membrane protein</topology>
    </subcellularLocation>
</comment>
<evidence type="ECO:0000313" key="14">
    <source>
        <dbReference type="Proteomes" id="UP001165122"/>
    </source>
</evidence>
<organism evidence="13 14">
    <name type="scientific">Triparma laevis f. longispina</name>
    <dbReference type="NCBI Taxonomy" id="1714387"/>
    <lineage>
        <taxon>Eukaryota</taxon>
        <taxon>Sar</taxon>
        <taxon>Stramenopiles</taxon>
        <taxon>Ochrophyta</taxon>
        <taxon>Bolidophyceae</taxon>
        <taxon>Parmales</taxon>
        <taxon>Triparmaceae</taxon>
        <taxon>Triparma</taxon>
    </lineage>
</organism>
<dbReference type="Gene3D" id="3.40.50.720">
    <property type="entry name" value="NAD(P)-binding Rossmann-like Domain"/>
    <property type="match status" value="1"/>
</dbReference>
<comment type="similarity">
    <text evidence="2 12">Belongs to the short-chain dehydrogenases/reductases (SDR) family.</text>
</comment>
<evidence type="ECO:0000256" key="9">
    <source>
        <dbReference type="ARBA" id="ARBA00059620"/>
    </source>
</evidence>
<keyword evidence="6" id="KW-0560">Oxidoreductase</keyword>
<evidence type="ECO:0000256" key="7">
    <source>
        <dbReference type="ARBA" id="ARBA00023098"/>
    </source>
</evidence>
<keyword evidence="4" id="KW-0521">NADP</keyword>
<dbReference type="InterPro" id="IPR020904">
    <property type="entry name" value="Sc_DH/Rdtase_CS"/>
</dbReference>
<sequence>MSLKSFLSSTTPMMMRVASKPLPAALLLSLGINVLKIIYKDYISPRSLIGKVVVITGAGSGIGKEMSIKFAKAGCTIVLLDLSLPAVEAVKSIIESEGGKAHAYVCDVTSSTTVYSVAASIKKEVGEVWGLVNNAGIVSGKSIFEVPDGLASKTLAVNTESHFWTVKAFVPGMIEKNDGCIVTVASAAGLVGVAGLGDYCASKWGARGFNDSLRLEFRKMRKYGVKTLLVCPYFINTGMFDGVNTSRWPFGLILPMLQPSYVGDMIVKAVRRGQSELRMPRLMYASDLLHFALPVWLKDLAFEIIGFSSSMDSFTQTRDTSK</sequence>
<dbReference type="Proteomes" id="UP001165122">
    <property type="component" value="Unassembled WGS sequence"/>
</dbReference>
<evidence type="ECO:0000256" key="5">
    <source>
        <dbReference type="ARBA" id="ARBA00022989"/>
    </source>
</evidence>
<dbReference type="PRINTS" id="PR00081">
    <property type="entry name" value="GDHRDH"/>
</dbReference>
<dbReference type="PANTHER" id="PTHR24322">
    <property type="entry name" value="PKSB"/>
    <property type="match status" value="1"/>
</dbReference>
<evidence type="ECO:0000256" key="6">
    <source>
        <dbReference type="ARBA" id="ARBA00023002"/>
    </source>
</evidence>
<dbReference type="EMBL" id="BRXW01000500">
    <property type="protein sequence ID" value="GMH60578.1"/>
    <property type="molecule type" value="Genomic_DNA"/>
</dbReference>
<dbReference type="GO" id="GO:0052650">
    <property type="term" value="F:all-trans-retinol dehydrogenase (NADP+) activity"/>
    <property type="evidence" value="ECO:0007669"/>
    <property type="project" value="UniProtKB-ARBA"/>
</dbReference>
<reference evidence="14" key="1">
    <citation type="journal article" date="2023" name="Commun. Biol.">
        <title>Genome analysis of Parmales, the sister group of diatoms, reveals the evolutionary specialization of diatoms from phago-mixotrophs to photoautotrophs.</title>
        <authorList>
            <person name="Ban H."/>
            <person name="Sato S."/>
            <person name="Yoshikawa S."/>
            <person name="Yamada K."/>
            <person name="Nakamura Y."/>
            <person name="Ichinomiya M."/>
            <person name="Sato N."/>
            <person name="Blanc-Mathieu R."/>
            <person name="Endo H."/>
            <person name="Kuwata A."/>
            <person name="Ogata H."/>
        </authorList>
    </citation>
    <scope>NUCLEOTIDE SEQUENCE [LARGE SCALE GENOMIC DNA]</scope>
    <source>
        <strain evidence="14">NIES 3700</strain>
    </source>
</reference>
<evidence type="ECO:0000256" key="10">
    <source>
        <dbReference type="ARBA" id="ARBA00068717"/>
    </source>
</evidence>
<evidence type="ECO:0000256" key="3">
    <source>
        <dbReference type="ARBA" id="ARBA00022692"/>
    </source>
</evidence>
<dbReference type="PROSITE" id="PS00061">
    <property type="entry name" value="ADH_SHORT"/>
    <property type="match status" value="1"/>
</dbReference>
<gene>
    <name evidence="13" type="ORF">TrLO_g7882</name>
</gene>
<dbReference type="AlphaFoldDB" id="A0A9W7A0S1"/>
<dbReference type="OrthoDB" id="47007at2759"/>
<dbReference type="InterPro" id="IPR002347">
    <property type="entry name" value="SDR_fam"/>
</dbReference>
<dbReference type="FunFam" id="3.40.50.720:FF:000131">
    <property type="entry name" value="Short-chain dehydrogenase/reductase 3"/>
    <property type="match status" value="1"/>
</dbReference>
<dbReference type="InterPro" id="IPR036291">
    <property type="entry name" value="NAD(P)-bd_dom_sf"/>
</dbReference>
<evidence type="ECO:0000256" key="8">
    <source>
        <dbReference type="ARBA" id="ARBA00023136"/>
    </source>
</evidence>
<evidence type="ECO:0000256" key="11">
    <source>
        <dbReference type="ARBA" id="ARBA00082544"/>
    </source>
</evidence>
<evidence type="ECO:0000313" key="13">
    <source>
        <dbReference type="EMBL" id="GMH60578.1"/>
    </source>
</evidence>
<evidence type="ECO:0000256" key="12">
    <source>
        <dbReference type="RuleBase" id="RU000363"/>
    </source>
</evidence>
<keyword evidence="7" id="KW-0443">Lipid metabolism</keyword>
<evidence type="ECO:0000256" key="2">
    <source>
        <dbReference type="ARBA" id="ARBA00006484"/>
    </source>
</evidence>
<comment type="function">
    <text evidence="9">Catalyzes the reduction of all-trans-retinal to all-trans-retinol in the presence of NADPH.</text>
</comment>
<comment type="caution">
    <text evidence="13">The sequence shown here is derived from an EMBL/GenBank/DDBJ whole genome shotgun (WGS) entry which is preliminary data.</text>
</comment>
<dbReference type="GO" id="GO:0016020">
    <property type="term" value="C:membrane"/>
    <property type="evidence" value="ECO:0007669"/>
    <property type="project" value="UniProtKB-SubCell"/>
</dbReference>
<keyword evidence="14" id="KW-1185">Reference proteome</keyword>
<dbReference type="CDD" id="cd05339">
    <property type="entry name" value="17beta-HSDXI-like_SDR_c"/>
    <property type="match status" value="1"/>
</dbReference>
<proteinExistence type="inferred from homology"/>
<protein>
    <recommendedName>
        <fullName evidence="10">Short-chain dehydrogenase/reductase 3</fullName>
    </recommendedName>
    <alternativeName>
        <fullName evidence="11">Retinal short-chain dehydrogenase/reductase 1</fullName>
    </alternativeName>
</protein>